<reference evidence="1 2" key="1">
    <citation type="submission" date="2019-02" db="EMBL/GenBank/DDBJ databases">
        <title>Sequencing the genomes of 1000 actinobacteria strains.</title>
        <authorList>
            <person name="Klenk H.-P."/>
        </authorList>
    </citation>
    <scope>NUCLEOTIDE SEQUENCE [LARGE SCALE GENOMIC DNA]</scope>
    <source>
        <strain evidence="1 2">DSM 45162</strain>
    </source>
</reference>
<evidence type="ECO:0008006" key="3">
    <source>
        <dbReference type="Google" id="ProtNLM"/>
    </source>
</evidence>
<evidence type="ECO:0000313" key="1">
    <source>
        <dbReference type="EMBL" id="RZU48756.1"/>
    </source>
</evidence>
<gene>
    <name evidence="1" type="ORF">EV385_0480</name>
</gene>
<dbReference type="Proteomes" id="UP000292564">
    <property type="component" value="Unassembled WGS sequence"/>
</dbReference>
<protein>
    <recommendedName>
        <fullName evidence="3">HEAT repeat protein</fullName>
    </recommendedName>
</protein>
<name>A0A4V2G6H6_9ACTN</name>
<sequence>MDVVVHSLLLDPRDTAVTDATAEGLLLRADGPALRLFTSAWTTGDDEHSQHLYDALSGRLFTLSCGSQADRSRFRRALRELLVDADVAVRDGAQEILAYLVRALPD</sequence>
<dbReference type="EMBL" id="SHKY01000001">
    <property type="protein sequence ID" value="RZU48756.1"/>
    <property type="molecule type" value="Genomic_DNA"/>
</dbReference>
<comment type="caution">
    <text evidence="1">The sequence shown here is derived from an EMBL/GenBank/DDBJ whole genome shotgun (WGS) entry which is preliminary data.</text>
</comment>
<keyword evidence="2" id="KW-1185">Reference proteome</keyword>
<dbReference type="AlphaFoldDB" id="A0A4V2G6H6"/>
<proteinExistence type="predicted"/>
<evidence type="ECO:0000313" key="2">
    <source>
        <dbReference type="Proteomes" id="UP000292564"/>
    </source>
</evidence>
<accession>A0A4V2G6H6</accession>
<organism evidence="1 2">
    <name type="scientific">Krasilnikovia cinnamomea</name>
    <dbReference type="NCBI Taxonomy" id="349313"/>
    <lineage>
        <taxon>Bacteria</taxon>
        <taxon>Bacillati</taxon>
        <taxon>Actinomycetota</taxon>
        <taxon>Actinomycetes</taxon>
        <taxon>Micromonosporales</taxon>
        <taxon>Micromonosporaceae</taxon>
        <taxon>Krasilnikovia</taxon>
    </lineage>
</organism>